<evidence type="ECO:0000256" key="3">
    <source>
        <dbReference type="ARBA" id="ARBA00022816"/>
    </source>
</evidence>
<comment type="subcellular location">
    <subcellularLocation>
        <location evidence="1">Nucleus</location>
        <location evidence="1">Nuclear pore complex</location>
    </subcellularLocation>
</comment>
<keyword evidence="10" id="KW-1185">Reference proteome</keyword>
<name>A0ABQ7G4G4_DUNSA</name>
<gene>
    <name evidence="9" type="ORF">DUNSADRAFT_16002</name>
</gene>
<dbReference type="PANTHER" id="PTHR13257:SF0">
    <property type="entry name" value="NUCLEAR PORE COMPLEX PROTEIN NUP88"/>
    <property type="match status" value="1"/>
</dbReference>
<keyword evidence="7" id="KW-0539">Nucleus</keyword>
<feature type="compositionally biased region" description="Acidic residues" evidence="8">
    <location>
        <begin position="503"/>
        <end position="516"/>
    </location>
</feature>
<dbReference type="InterPro" id="IPR011044">
    <property type="entry name" value="Quino_amine_DH_bsu"/>
</dbReference>
<feature type="region of interest" description="Disordered" evidence="8">
    <location>
        <begin position="696"/>
        <end position="745"/>
    </location>
</feature>
<dbReference type="Pfam" id="PF10168">
    <property type="entry name" value="Nup88"/>
    <property type="match status" value="1"/>
</dbReference>
<evidence type="ECO:0000256" key="5">
    <source>
        <dbReference type="ARBA" id="ARBA00023010"/>
    </source>
</evidence>
<dbReference type="PANTHER" id="PTHR13257">
    <property type="entry name" value="NUCLEOPORIN NUP84-RELATED"/>
    <property type="match status" value="1"/>
</dbReference>
<feature type="region of interest" description="Disordered" evidence="8">
    <location>
        <begin position="769"/>
        <end position="810"/>
    </location>
</feature>
<comment type="caution">
    <text evidence="9">The sequence shown here is derived from an EMBL/GenBank/DDBJ whole genome shotgun (WGS) entry which is preliminary data.</text>
</comment>
<dbReference type="InterPro" id="IPR037700">
    <property type="entry name" value="NUP88/NUP82"/>
</dbReference>
<evidence type="ECO:0000256" key="6">
    <source>
        <dbReference type="ARBA" id="ARBA00023132"/>
    </source>
</evidence>
<keyword evidence="2" id="KW-0813">Transport</keyword>
<reference evidence="9" key="1">
    <citation type="submission" date="2017-08" db="EMBL/GenBank/DDBJ databases">
        <authorList>
            <person name="Polle J.E."/>
            <person name="Barry K."/>
            <person name="Cushman J."/>
            <person name="Schmutz J."/>
            <person name="Tran D."/>
            <person name="Hathwaick L.T."/>
            <person name="Yim W.C."/>
            <person name="Jenkins J."/>
            <person name="Mckie-Krisberg Z.M."/>
            <person name="Prochnik S."/>
            <person name="Lindquist E."/>
            <person name="Dockter R.B."/>
            <person name="Adam C."/>
            <person name="Molina H."/>
            <person name="Bunkerborg J."/>
            <person name="Jin E."/>
            <person name="Buchheim M."/>
            <person name="Magnuson J."/>
        </authorList>
    </citation>
    <scope>NUCLEOTIDE SEQUENCE</scope>
    <source>
        <strain evidence="9">CCAP 19/18</strain>
    </source>
</reference>
<feature type="compositionally biased region" description="Low complexity" evidence="8">
    <location>
        <begin position="714"/>
        <end position="732"/>
    </location>
</feature>
<dbReference type="EMBL" id="MU070153">
    <property type="protein sequence ID" value="KAF5829493.1"/>
    <property type="molecule type" value="Genomic_DNA"/>
</dbReference>
<feature type="region of interest" description="Disordered" evidence="8">
    <location>
        <begin position="945"/>
        <end position="1031"/>
    </location>
</feature>
<organism evidence="9 10">
    <name type="scientific">Dunaliella salina</name>
    <name type="common">Green alga</name>
    <name type="synonym">Protococcus salinus</name>
    <dbReference type="NCBI Taxonomy" id="3046"/>
    <lineage>
        <taxon>Eukaryota</taxon>
        <taxon>Viridiplantae</taxon>
        <taxon>Chlorophyta</taxon>
        <taxon>core chlorophytes</taxon>
        <taxon>Chlorophyceae</taxon>
        <taxon>CS clade</taxon>
        <taxon>Chlamydomonadales</taxon>
        <taxon>Dunaliellaceae</taxon>
        <taxon>Dunaliella</taxon>
    </lineage>
</organism>
<feature type="compositionally biased region" description="Low complexity" evidence="8">
    <location>
        <begin position="1017"/>
        <end position="1031"/>
    </location>
</feature>
<feature type="compositionally biased region" description="Acidic residues" evidence="8">
    <location>
        <begin position="283"/>
        <end position="293"/>
    </location>
</feature>
<evidence type="ECO:0000256" key="1">
    <source>
        <dbReference type="ARBA" id="ARBA00004567"/>
    </source>
</evidence>
<evidence type="ECO:0000313" key="10">
    <source>
        <dbReference type="Proteomes" id="UP000815325"/>
    </source>
</evidence>
<feature type="compositionally biased region" description="Low complexity" evidence="8">
    <location>
        <begin position="790"/>
        <end position="804"/>
    </location>
</feature>
<sequence length="1058" mass="109029">MEPIPLPHLACCSCSESGITYGVASNSSPSAGLIAVLDVRQGMLSASEEPELAQTKQTQVIQTTPPLAFDVHGAVASPNGRYLAVSGYDHQEEDQAVLVVVDIYGGQVQPMPHSVTKQRRVQQQQQQQQQQEQEQSPLLKVKQCMAHQVDYQLFASRKGLTVRQVAWHPFSEAHLVVLTSDNCLRLYHLSDLSIAEQTFHLKVHIPGAAGASGFGLSAAASTVDATAFSFGPATSWGFFTIYVLASSGAMYALCPVAPFGMPCPASALHAALADAEQAREEDNLTEDEEDESILEGGRGSGASGKAWLSMAFGSGLEAVAAADNSGSVAMPRFALPYASPALQGPLNAGAPSAALGADRAVSLCAMHQLSPDQGQSSPAGMGSMRMQVLTTLTSATARGTVFAHVLPGLLCAAWAGMPPATAVARGSSHLQSRSAGLYGRGGGGAWGGEVDEDVLVSLKMECECLGPEVPGGASSGGVTSNGVLLVDVVDLQSSLWGGQGAAEGEEDEEEEEEEEGGLVVVGGQGGGVNDGSSTRQHRRMSRVSATGGRPQRVVLLPLQQQAQLGGVPAATPGGASGPAVHAHELAVVSSQSCWVVQLPWVPVLARMLAGAGAQCGDEELAAVPSLLPRLPPPVVYELHNTHYGCNAHSPAGSSSAAAAPAVVAACVYHDFFVGQGVLVLQPQGSPALACLRPQAMPSASTPAGAEASDQQRESALAGDSAAAQATGGSARKGSGGASGEAAGVGAPRDDVVEAMIRAQYADLLAGAKAAAPPPGGYKKEGPAAGGGAGRAQQKDQQQQQQQQQGQGGATDAEFLHSVVRALRQGPIQYPHRAHQDVRTRAVQLDGEAQSHQAAVSELEHLCASLAERQQGLAERCAKAVRLQQNLEQRTALLTDIHWSVPRPLSIAEQQLQADLDVADLARKDTASKWAGLRKRTEHVLQAFSRPSHDLPASSPAAGALPLPSLPAPGTPPHAGAPPSPFSPWGMNPVAASPSAQGGAMASVTAGSGVPPPSLARTGEAAESPAGEGETTSARCIFERTIAAFERLVQGLLSSARRY</sequence>
<feature type="region of interest" description="Disordered" evidence="8">
    <location>
        <begin position="496"/>
        <end position="546"/>
    </location>
</feature>
<feature type="compositionally biased region" description="Gly residues" evidence="8">
    <location>
        <begin position="519"/>
        <end position="529"/>
    </location>
</feature>
<evidence type="ECO:0000256" key="7">
    <source>
        <dbReference type="ARBA" id="ARBA00023242"/>
    </source>
</evidence>
<proteinExistence type="predicted"/>
<feature type="compositionally biased region" description="Pro residues" evidence="8">
    <location>
        <begin position="963"/>
        <end position="981"/>
    </location>
</feature>
<evidence type="ECO:0000256" key="2">
    <source>
        <dbReference type="ARBA" id="ARBA00022448"/>
    </source>
</evidence>
<evidence type="ECO:0000313" key="9">
    <source>
        <dbReference type="EMBL" id="KAF5829493.1"/>
    </source>
</evidence>
<keyword evidence="6" id="KW-0906">Nuclear pore complex</keyword>
<dbReference type="Proteomes" id="UP000815325">
    <property type="component" value="Unassembled WGS sequence"/>
</dbReference>
<keyword evidence="5" id="KW-0811">Translocation</keyword>
<accession>A0ABQ7G4G4</accession>
<keyword evidence="4" id="KW-0653">Protein transport</keyword>
<keyword evidence="3" id="KW-0509">mRNA transport</keyword>
<protein>
    <submittedName>
        <fullName evidence="9">Uncharacterized protein</fullName>
    </submittedName>
</protein>
<feature type="compositionally biased region" description="Low complexity" evidence="8">
    <location>
        <begin position="950"/>
        <end position="962"/>
    </location>
</feature>
<evidence type="ECO:0000256" key="8">
    <source>
        <dbReference type="SAM" id="MobiDB-lite"/>
    </source>
</evidence>
<dbReference type="InterPro" id="IPR019321">
    <property type="entry name" value="Nucleoporin_Nup88"/>
</dbReference>
<feature type="region of interest" description="Disordered" evidence="8">
    <location>
        <begin position="276"/>
        <end position="300"/>
    </location>
</feature>
<dbReference type="SUPFAM" id="SSF50969">
    <property type="entry name" value="YVTN repeat-like/Quinoprotein amine dehydrogenase"/>
    <property type="match status" value="1"/>
</dbReference>
<evidence type="ECO:0000256" key="4">
    <source>
        <dbReference type="ARBA" id="ARBA00022927"/>
    </source>
</evidence>